<evidence type="ECO:0000256" key="4">
    <source>
        <dbReference type="SAM" id="SignalP"/>
    </source>
</evidence>
<organism evidence="7">
    <name type="scientific">Clastoptera arizonana</name>
    <name type="common">Arizona spittle bug</name>
    <dbReference type="NCBI Taxonomy" id="38151"/>
    <lineage>
        <taxon>Eukaryota</taxon>
        <taxon>Metazoa</taxon>
        <taxon>Ecdysozoa</taxon>
        <taxon>Arthropoda</taxon>
        <taxon>Hexapoda</taxon>
        <taxon>Insecta</taxon>
        <taxon>Pterygota</taxon>
        <taxon>Neoptera</taxon>
        <taxon>Paraneoptera</taxon>
        <taxon>Hemiptera</taxon>
        <taxon>Auchenorrhyncha</taxon>
        <taxon>Cercopoidea</taxon>
        <taxon>Clastopteridae</taxon>
        <taxon>Clastoptera</taxon>
    </lineage>
</organism>
<sequence length="144" mass="16937">MIFLFFFITTLTGVFSLYLTQEAPSFVAELQHRSAALDLAHFIRLEREIQQRREIAADNKYFRRVLNSQTKIPTKRNGLIRPSLSIVNPLDVLRQKLLLDIERHRKQAQIEKNREYLSRIGKRSILDILTTNRQVICKDVPTLF</sequence>
<evidence type="ECO:0000256" key="3">
    <source>
        <dbReference type="ARBA" id="ARBA00022702"/>
    </source>
</evidence>
<feature type="domain" description="Corticotropin-releasing factor" evidence="5">
    <location>
        <begin position="80"/>
        <end position="120"/>
    </location>
</feature>
<feature type="signal peptide" evidence="4">
    <location>
        <begin position="1"/>
        <end position="16"/>
    </location>
</feature>
<dbReference type="GO" id="GO:0005179">
    <property type="term" value="F:hormone activity"/>
    <property type="evidence" value="ECO:0007669"/>
    <property type="project" value="UniProtKB-KW"/>
</dbReference>
<evidence type="ECO:0000313" key="6">
    <source>
        <dbReference type="EMBL" id="JAS10601.1"/>
    </source>
</evidence>
<keyword evidence="2" id="KW-0964">Secreted</keyword>
<evidence type="ECO:0000256" key="1">
    <source>
        <dbReference type="ARBA" id="ARBA00004613"/>
    </source>
</evidence>
<keyword evidence="3" id="KW-0372">Hormone</keyword>
<dbReference type="EMBL" id="GEDC01008795">
    <property type="protein sequence ID" value="JAS28503.1"/>
    <property type="molecule type" value="Transcribed_RNA"/>
</dbReference>
<dbReference type="AlphaFoldDB" id="A0A1B6DS70"/>
<protein>
    <recommendedName>
        <fullName evidence="5">Corticotropin-releasing factor domain-containing protein</fullName>
    </recommendedName>
</protein>
<dbReference type="InterPro" id="IPR018446">
    <property type="entry name" value="Corticotropin-releasing_fac_CS"/>
</dbReference>
<evidence type="ECO:0000256" key="2">
    <source>
        <dbReference type="ARBA" id="ARBA00022525"/>
    </source>
</evidence>
<dbReference type="Pfam" id="PF00473">
    <property type="entry name" value="CRF"/>
    <property type="match status" value="1"/>
</dbReference>
<dbReference type="SMART" id="SM00039">
    <property type="entry name" value="CRF"/>
    <property type="match status" value="1"/>
</dbReference>
<dbReference type="InterPro" id="IPR000187">
    <property type="entry name" value="CRF"/>
</dbReference>
<gene>
    <name evidence="7" type="ORF">g.6945</name>
    <name evidence="6" type="ORF">g.6946</name>
</gene>
<feature type="chain" id="PRO_5008581616" description="Corticotropin-releasing factor domain-containing protein" evidence="4">
    <location>
        <begin position="17"/>
        <end position="144"/>
    </location>
</feature>
<evidence type="ECO:0000259" key="5">
    <source>
        <dbReference type="SMART" id="SM00039"/>
    </source>
</evidence>
<dbReference type="PROSITE" id="PS00511">
    <property type="entry name" value="CRF"/>
    <property type="match status" value="1"/>
</dbReference>
<reference evidence="7" key="1">
    <citation type="submission" date="2015-12" db="EMBL/GenBank/DDBJ databases">
        <title>De novo transcriptome assembly of four potential Pierce s Disease insect vectors from Arizona vineyards.</title>
        <authorList>
            <person name="Tassone E.E."/>
        </authorList>
    </citation>
    <scope>NUCLEOTIDE SEQUENCE</scope>
</reference>
<name>A0A1B6DS70_9HEMI</name>
<proteinExistence type="predicted"/>
<evidence type="ECO:0000313" key="7">
    <source>
        <dbReference type="EMBL" id="JAS28503.1"/>
    </source>
</evidence>
<dbReference type="GO" id="GO:0005576">
    <property type="term" value="C:extracellular region"/>
    <property type="evidence" value="ECO:0007669"/>
    <property type="project" value="UniProtKB-SubCell"/>
</dbReference>
<dbReference type="EMBL" id="GEDC01026697">
    <property type="protein sequence ID" value="JAS10601.1"/>
    <property type="molecule type" value="Transcribed_RNA"/>
</dbReference>
<accession>A0A1B6DS70</accession>
<keyword evidence="4" id="KW-0732">Signal</keyword>
<comment type="subcellular location">
    <subcellularLocation>
        <location evidence="1">Secreted</location>
    </subcellularLocation>
</comment>